<feature type="chain" id="PRO_5037297700" evidence="2">
    <location>
        <begin position="30"/>
        <end position="348"/>
    </location>
</feature>
<dbReference type="PIRSF" id="PIRSF002825">
    <property type="entry name" value="CfbpA"/>
    <property type="match status" value="1"/>
</dbReference>
<keyword evidence="4" id="KW-1185">Reference proteome</keyword>
<dbReference type="Pfam" id="PF13343">
    <property type="entry name" value="SBP_bac_6"/>
    <property type="match status" value="1"/>
</dbReference>
<reference evidence="3" key="1">
    <citation type="submission" date="2020-08" db="EMBL/GenBank/DDBJ databases">
        <title>Novel species isolated from subtropical streams in China.</title>
        <authorList>
            <person name="Lu H."/>
        </authorList>
    </citation>
    <scope>NUCLEOTIDE SEQUENCE</scope>
    <source>
        <strain evidence="3">KACC 12607</strain>
    </source>
</reference>
<comment type="caution">
    <text evidence="3">The sequence shown here is derived from an EMBL/GenBank/DDBJ whole genome shotgun (WGS) entry which is preliminary data.</text>
</comment>
<dbReference type="AlphaFoldDB" id="A0A923HDP9"/>
<dbReference type="Proteomes" id="UP000634011">
    <property type="component" value="Unassembled WGS sequence"/>
</dbReference>
<keyword evidence="1 2" id="KW-0732">Signal</keyword>
<evidence type="ECO:0000313" key="4">
    <source>
        <dbReference type="Proteomes" id="UP000634011"/>
    </source>
</evidence>
<dbReference type="GO" id="GO:0030975">
    <property type="term" value="F:thiamine binding"/>
    <property type="evidence" value="ECO:0007669"/>
    <property type="project" value="TreeGrafter"/>
</dbReference>
<dbReference type="GO" id="GO:0015888">
    <property type="term" value="P:thiamine transport"/>
    <property type="evidence" value="ECO:0007669"/>
    <property type="project" value="TreeGrafter"/>
</dbReference>
<dbReference type="InterPro" id="IPR017663">
    <property type="entry name" value="ABC_2-AEP-bd"/>
</dbReference>
<dbReference type="Gene3D" id="3.40.190.10">
    <property type="entry name" value="Periplasmic binding protein-like II"/>
    <property type="match status" value="2"/>
</dbReference>
<dbReference type="GO" id="GO:0030976">
    <property type="term" value="F:thiamine pyrophosphate binding"/>
    <property type="evidence" value="ECO:0007669"/>
    <property type="project" value="TreeGrafter"/>
</dbReference>
<dbReference type="PANTHER" id="PTHR30006">
    <property type="entry name" value="THIAMINE-BINDING PERIPLASMIC PROTEIN-RELATED"/>
    <property type="match status" value="1"/>
</dbReference>
<proteinExistence type="predicted"/>
<dbReference type="PANTHER" id="PTHR30006:SF2">
    <property type="entry name" value="ABC TRANSPORTER SUBSTRATE-BINDING PROTEIN"/>
    <property type="match status" value="1"/>
</dbReference>
<accession>A0A923HDP9</accession>
<organism evidence="3 4">
    <name type="scientific">Undibacterium jejuense</name>
    <dbReference type="NCBI Taxonomy" id="1344949"/>
    <lineage>
        <taxon>Bacteria</taxon>
        <taxon>Pseudomonadati</taxon>
        <taxon>Pseudomonadota</taxon>
        <taxon>Betaproteobacteria</taxon>
        <taxon>Burkholderiales</taxon>
        <taxon>Oxalobacteraceae</taxon>
        <taxon>Undibacterium</taxon>
    </lineage>
</organism>
<evidence type="ECO:0000313" key="3">
    <source>
        <dbReference type="EMBL" id="MBC3861864.1"/>
    </source>
</evidence>
<dbReference type="EMBL" id="JACOFV010000005">
    <property type="protein sequence ID" value="MBC3861864.1"/>
    <property type="molecule type" value="Genomic_DNA"/>
</dbReference>
<dbReference type="InterPro" id="IPR006311">
    <property type="entry name" value="TAT_signal"/>
</dbReference>
<evidence type="ECO:0000256" key="1">
    <source>
        <dbReference type="ARBA" id="ARBA00022729"/>
    </source>
</evidence>
<dbReference type="PROSITE" id="PS51318">
    <property type="entry name" value="TAT"/>
    <property type="match status" value="1"/>
</dbReference>
<gene>
    <name evidence="3" type="ORF">H8K32_07115</name>
</gene>
<name>A0A923HDP9_9BURK</name>
<dbReference type="CDD" id="cd13544">
    <property type="entry name" value="PBP2_Fbp_like_1"/>
    <property type="match status" value="1"/>
</dbReference>
<dbReference type="SUPFAM" id="SSF53850">
    <property type="entry name" value="Periplasmic binding protein-like II"/>
    <property type="match status" value="1"/>
</dbReference>
<protein>
    <submittedName>
        <fullName evidence="3">2-aminoethylphosphonate ABC transporter substrate-binding protein</fullName>
    </submittedName>
</protein>
<dbReference type="InterPro" id="IPR026045">
    <property type="entry name" value="Ferric-bd"/>
</dbReference>
<dbReference type="GO" id="GO:0030288">
    <property type="term" value="C:outer membrane-bounded periplasmic space"/>
    <property type="evidence" value="ECO:0007669"/>
    <property type="project" value="TreeGrafter"/>
</dbReference>
<dbReference type="NCBIfam" id="TIGR03261">
    <property type="entry name" value="phnS2"/>
    <property type="match status" value="1"/>
</dbReference>
<feature type="signal peptide" evidence="2">
    <location>
        <begin position="1"/>
        <end position="29"/>
    </location>
</feature>
<dbReference type="RefSeq" id="WP_186911791.1">
    <property type="nucleotide sequence ID" value="NZ_JACOFV010000005.1"/>
</dbReference>
<evidence type="ECO:0000256" key="2">
    <source>
        <dbReference type="SAM" id="SignalP"/>
    </source>
</evidence>
<sequence length="348" mass="38460">MNPSRKLFLKMCSATLVAGSMLMSGVAHADNKATLLVYTAIETDAMKLYKDGFEKAYPNIEIRWVRDSTGVVTSKLLAEKNNPQADVVLGLAATSLVLLKQEGMLTPYQPKGFKELTAAYSDSAQPPSWVGMDVWGAAICFNTVEAKKQNLPKPESWKDLLNPIYKGKISMPHPASSGTGYLDVSAWLQNMGETAGWKYMDGLHANIAQYTHSGSKPCKQAGSGEFPIGISFEFRAHQVMRSGAPIEMIFPKEGLGWDIEATGIMKSTKNLDAAQKLADWMASKESNQISTNWWAIVAYPGLAKKLEGIPDGYEKLLVKNDFNWAAKNRERILTEWNNRYNSKAEPKP</sequence>